<dbReference type="EMBL" id="BJWL01000024">
    <property type="protein sequence ID" value="GFZ14227.1"/>
    <property type="molecule type" value="Genomic_DNA"/>
</dbReference>
<keyword evidence="3" id="KW-1185">Reference proteome</keyword>
<reference evidence="2 3" key="1">
    <citation type="submission" date="2019-07" db="EMBL/GenBank/DDBJ databases">
        <title>De Novo Assembly of kiwifruit Actinidia rufa.</title>
        <authorList>
            <person name="Sugita-Konishi S."/>
            <person name="Sato K."/>
            <person name="Mori E."/>
            <person name="Abe Y."/>
            <person name="Kisaki G."/>
            <person name="Hamano K."/>
            <person name="Suezawa K."/>
            <person name="Otani M."/>
            <person name="Fukuda T."/>
            <person name="Manabe T."/>
            <person name="Gomi K."/>
            <person name="Tabuchi M."/>
            <person name="Akimitsu K."/>
            <person name="Kataoka I."/>
        </authorList>
    </citation>
    <scope>NUCLEOTIDE SEQUENCE [LARGE SCALE GENOMIC DNA]</scope>
    <source>
        <strain evidence="3">cv. Fuchu</strain>
    </source>
</reference>
<dbReference type="AlphaFoldDB" id="A0A7J0GTQ7"/>
<gene>
    <name evidence="2" type="ORF">Acr_24g0004170</name>
</gene>
<organism evidence="2 3">
    <name type="scientific">Actinidia rufa</name>
    <dbReference type="NCBI Taxonomy" id="165716"/>
    <lineage>
        <taxon>Eukaryota</taxon>
        <taxon>Viridiplantae</taxon>
        <taxon>Streptophyta</taxon>
        <taxon>Embryophyta</taxon>
        <taxon>Tracheophyta</taxon>
        <taxon>Spermatophyta</taxon>
        <taxon>Magnoliopsida</taxon>
        <taxon>eudicotyledons</taxon>
        <taxon>Gunneridae</taxon>
        <taxon>Pentapetalae</taxon>
        <taxon>asterids</taxon>
        <taxon>Ericales</taxon>
        <taxon>Actinidiaceae</taxon>
        <taxon>Actinidia</taxon>
    </lineage>
</organism>
<sequence>MRSPYLARRHDRPRDRMVLAAQVDRPRLPRPPVQAPLRLDRPSWVRRPPALARLHGRLGALLLPDALVQVQGKEKRLVTGHDSPNTAAASGGWRRRGDQGV</sequence>
<dbReference type="Proteomes" id="UP000585474">
    <property type="component" value="Unassembled WGS sequence"/>
</dbReference>
<accession>A0A7J0GTQ7</accession>
<comment type="caution">
    <text evidence="2">The sequence shown here is derived from an EMBL/GenBank/DDBJ whole genome shotgun (WGS) entry which is preliminary data.</text>
</comment>
<evidence type="ECO:0000256" key="1">
    <source>
        <dbReference type="SAM" id="MobiDB-lite"/>
    </source>
</evidence>
<name>A0A7J0GTQ7_9ERIC</name>
<feature type="region of interest" description="Disordered" evidence="1">
    <location>
        <begin position="74"/>
        <end position="101"/>
    </location>
</feature>
<evidence type="ECO:0000313" key="2">
    <source>
        <dbReference type="EMBL" id="GFZ14227.1"/>
    </source>
</evidence>
<proteinExistence type="predicted"/>
<evidence type="ECO:0000313" key="3">
    <source>
        <dbReference type="Proteomes" id="UP000585474"/>
    </source>
</evidence>
<protein>
    <submittedName>
        <fullName evidence="2">Polyketide cyclase/dehydrase and lipid transport superfamily protein</fullName>
    </submittedName>
</protein>